<proteinExistence type="predicted"/>
<accession>A0A7X1B370</accession>
<evidence type="ECO:0000313" key="1">
    <source>
        <dbReference type="EMBL" id="MBC2604554.1"/>
    </source>
</evidence>
<reference evidence="1 2" key="1">
    <citation type="submission" date="2020-07" db="EMBL/GenBank/DDBJ databases">
        <authorList>
            <person name="Feng X."/>
        </authorList>
    </citation>
    <scope>NUCLEOTIDE SEQUENCE [LARGE SCALE GENOMIC DNA]</scope>
    <source>
        <strain evidence="1 2">JCM23202</strain>
    </source>
</reference>
<dbReference type="EMBL" id="JACHVC010000001">
    <property type="protein sequence ID" value="MBC2604554.1"/>
    <property type="molecule type" value="Genomic_DNA"/>
</dbReference>
<evidence type="ECO:0008006" key="3">
    <source>
        <dbReference type="Google" id="ProtNLM"/>
    </source>
</evidence>
<comment type="caution">
    <text evidence="1">The sequence shown here is derived from an EMBL/GenBank/DDBJ whole genome shotgun (WGS) entry which is preliminary data.</text>
</comment>
<evidence type="ECO:0000313" key="2">
    <source>
        <dbReference type="Proteomes" id="UP000526501"/>
    </source>
</evidence>
<dbReference type="RefSeq" id="WP_185658446.1">
    <property type="nucleotide sequence ID" value="NZ_CAWPOO010000001.1"/>
</dbReference>
<dbReference type="Proteomes" id="UP000526501">
    <property type="component" value="Unassembled WGS sequence"/>
</dbReference>
<name>A0A7X1B370_9BACT</name>
<gene>
    <name evidence="1" type="ORF">H5P27_00620</name>
</gene>
<protein>
    <recommendedName>
        <fullName evidence="3">DUF2490 domain-containing protein</fullName>
    </recommendedName>
</protein>
<organism evidence="1 2">
    <name type="scientific">Pelagicoccus albus</name>
    <dbReference type="NCBI Taxonomy" id="415222"/>
    <lineage>
        <taxon>Bacteria</taxon>
        <taxon>Pseudomonadati</taxon>
        <taxon>Verrucomicrobiota</taxon>
        <taxon>Opitutia</taxon>
        <taxon>Puniceicoccales</taxon>
        <taxon>Pelagicoccaceae</taxon>
        <taxon>Pelagicoccus</taxon>
    </lineage>
</organism>
<dbReference type="AlphaFoldDB" id="A0A7X1B370"/>
<sequence length="237" mass="27667">MLRAILPVLCGAAMLHAHTVDARPGFFDINLYPVFTDVKADSVATVNVFSSLSDRWHYASLTNIIREEETDSFSTGYKYYTEQNFRWKVSEDSAFDLTTQLNFRSGSQNDRYRFGVRCRLDDTAPFQALFDKWKLSYSINLHALQIDEEPGDVWQVEHVFRKSFSGRLERLYLAGFIDHTFDQELPALQEPSYIVAEAQLGWKLQESLYLVTEYRVNEYRIGREWNLSGGIQYLVRW</sequence>
<keyword evidence="2" id="KW-1185">Reference proteome</keyword>